<reference evidence="1 2" key="1">
    <citation type="submission" date="2024-03" db="EMBL/GenBank/DDBJ databases">
        <title>Draft genome sequence of Klenkia sp. LSe6-5.</title>
        <authorList>
            <person name="Duangmal K."/>
            <person name="Chantavorakit T."/>
        </authorList>
    </citation>
    <scope>NUCLEOTIDE SEQUENCE [LARGE SCALE GENOMIC DNA]</scope>
    <source>
        <strain evidence="1 2">LSe6-5</strain>
    </source>
</reference>
<organism evidence="1 2">
    <name type="scientific">Klenkia sesuvii</name>
    <dbReference type="NCBI Taxonomy" id="3103137"/>
    <lineage>
        <taxon>Bacteria</taxon>
        <taxon>Bacillati</taxon>
        <taxon>Actinomycetota</taxon>
        <taxon>Actinomycetes</taxon>
        <taxon>Geodermatophilales</taxon>
        <taxon>Geodermatophilaceae</taxon>
        <taxon>Klenkia</taxon>
    </lineage>
</organism>
<name>A0ABU8DQK8_9ACTN</name>
<keyword evidence="2" id="KW-1185">Reference proteome</keyword>
<gene>
    <name evidence="1" type="ORF">TEK04_01155</name>
</gene>
<evidence type="ECO:0000313" key="2">
    <source>
        <dbReference type="Proteomes" id="UP001361570"/>
    </source>
</evidence>
<dbReference type="RefSeq" id="WP_336402459.1">
    <property type="nucleotide sequence ID" value="NZ_JBAPLU010000001.1"/>
</dbReference>
<dbReference type="EMBL" id="JBAPLU010000001">
    <property type="protein sequence ID" value="MEI4270317.1"/>
    <property type="molecule type" value="Genomic_DNA"/>
</dbReference>
<proteinExistence type="predicted"/>
<evidence type="ECO:0000313" key="1">
    <source>
        <dbReference type="EMBL" id="MEI4270317.1"/>
    </source>
</evidence>
<comment type="caution">
    <text evidence="1">The sequence shown here is derived from an EMBL/GenBank/DDBJ whole genome shotgun (WGS) entry which is preliminary data.</text>
</comment>
<sequence>MATATFVERDQLTDREVTYRYGPSPQAMDERLTIVLATGETTGTTDRAPWVAGWLRHRRGTTGTWPERASIAT</sequence>
<accession>A0ABU8DQK8</accession>
<dbReference type="Proteomes" id="UP001361570">
    <property type="component" value="Unassembled WGS sequence"/>
</dbReference>
<protein>
    <submittedName>
        <fullName evidence="1">Uncharacterized protein</fullName>
    </submittedName>
</protein>